<accession>A0A6L9QQC0</accession>
<comment type="caution">
    <text evidence="1">The sequence shown here is derived from an EMBL/GenBank/DDBJ whole genome shotgun (WGS) entry which is preliminary data.</text>
</comment>
<dbReference type="InterPro" id="IPR047789">
    <property type="entry name" value="CU044_5270-like"/>
</dbReference>
<dbReference type="Proteomes" id="UP000475532">
    <property type="component" value="Unassembled WGS sequence"/>
</dbReference>
<dbReference type="AlphaFoldDB" id="A0A6L9QQC0"/>
<dbReference type="NCBIfam" id="NF038083">
    <property type="entry name" value="CU044_5270_fam"/>
    <property type="match status" value="1"/>
</dbReference>
<protein>
    <submittedName>
        <fullName evidence="1">Uncharacterized protein</fullName>
    </submittedName>
</protein>
<evidence type="ECO:0000313" key="2">
    <source>
        <dbReference type="Proteomes" id="UP000475532"/>
    </source>
</evidence>
<dbReference type="EMBL" id="JAAGLI010000940">
    <property type="protein sequence ID" value="NEA27617.1"/>
    <property type="molecule type" value="Genomic_DNA"/>
</dbReference>
<organism evidence="1 2">
    <name type="scientific">Actinomadura bangladeshensis</name>
    <dbReference type="NCBI Taxonomy" id="453573"/>
    <lineage>
        <taxon>Bacteria</taxon>
        <taxon>Bacillati</taxon>
        <taxon>Actinomycetota</taxon>
        <taxon>Actinomycetes</taxon>
        <taxon>Streptosporangiales</taxon>
        <taxon>Thermomonosporaceae</taxon>
        <taxon>Actinomadura</taxon>
    </lineage>
</organism>
<reference evidence="1 2" key="1">
    <citation type="submission" date="2020-01" db="EMBL/GenBank/DDBJ databases">
        <title>Insect and environment-associated Actinomycetes.</title>
        <authorList>
            <person name="Currrie C."/>
            <person name="Chevrette M."/>
            <person name="Carlson C."/>
            <person name="Stubbendieck R."/>
            <person name="Wendt-Pienkowski E."/>
        </authorList>
    </citation>
    <scope>NUCLEOTIDE SEQUENCE [LARGE SCALE GENOMIC DNA]</scope>
    <source>
        <strain evidence="1 2">SID10258</strain>
    </source>
</reference>
<evidence type="ECO:0000313" key="1">
    <source>
        <dbReference type="EMBL" id="NEA27617.1"/>
    </source>
</evidence>
<sequence>MPPADIALGTPAEAAHVLDRAAAVAATRPSAGAAPRQWVYTKMRLTSSAKPAGLVTGGPYRTETWEVWRRGDGKQYAAYENGRPRAGHELVSSAVASGFEPLPSDPEALLRKIRRGPKGGGGDQMAYETLVTILRDSLHAPETEAAIFQAIKLIPGVTPVEGEVEIAGRPAIALGLTVEGWLHEEVLLDPETFTYLGERAIAVKTRTFVSDGDPAVTVKAGTLQRLMVRVAIGVVAESGRRP</sequence>
<proteinExistence type="predicted"/>
<name>A0A6L9QQC0_9ACTN</name>
<gene>
    <name evidence="1" type="ORF">G3I70_34740</name>
</gene>